<comment type="caution">
    <text evidence="2">The sequence shown here is derived from an EMBL/GenBank/DDBJ whole genome shotgun (WGS) entry which is preliminary data.</text>
</comment>
<keyword evidence="3" id="KW-1185">Reference proteome</keyword>
<dbReference type="AlphaFoldDB" id="A0A0L0VPP0"/>
<dbReference type="Proteomes" id="UP000054564">
    <property type="component" value="Unassembled WGS sequence"/>
</dbReference>
<feature type="compositionally biased region" description="Low complexity" evidence="1">
    <location>
        <begin position="194"/>
        <end position="204"/>
    </location>
</feature>
<dbReference type="EMBL" id="AJIL01000031">
    <property type="protein sequence ID" value="KNF01249.1"/>
    <property type="molecule type" value="Genomic_DNA"/>
</dbReference>
<name>A0A0L0VPP0_9BASI</name>
<protein>
    <submittedName>
        <fullName evidence="2">Uncharacterized protein</fullName>
    </submittedName>
</protein>
<feature type="region of interest" description="Disordered" evidence="1">
    <location>
        <begin position="193"/>
        <end position="219"/>
    </location>
</feature>
<evidence type="ECO:0000313" key="3">
    <source>
        <dbReference type="Proteomes" id="UP000054564"/>
    </source>
</evidence>
<organism evidence="2 3">
    <name type="scientific">Puccinia striiformis f. sp. tritici PST-78</name>
    <dbReference type="NCBI Taxonomy" id="1165861"/>
    <lineage>
        <taxon>Eukaryota</taxon>
        <taxon>Fungi</taxon>
        <taxon>Dikarya</taxon>
        <taxon>Basidiomycota</taxon>
        <taxon>Pucciniomycotina</taxon>
        <taxon>Pucciniomycetes</taxon>
        <taxon>Pucciniales</taxon>
        <taxon>Pucciniaceae</taxon>
        <taxon>Puccinia</taxon>
    </lineage>
</organism>
<gene>
    <name evidence="2" type="ORF">PSTG_05606</name>
</gene>
<evidence type="ECO:0000313" key="2">
    <source>
        <dbReference type="EMBL" id="KNF01249.1"/>
    </source>
</evidence>
<accession>A0A0L0VPP0</accession>
<evidence type="ECO:0000256" key="1">
    <source>
        <dbReference type="SAM" id="MobiDB-lite"/>
    </source>
</evidence>
<reference evidence="3" key="1">
    <citation type="submission" date="2014-03" db="EMBL/GenBank/DDBJ databases">
        <title>The Genome Sequence of Puccinia striiformis f. sp. tritici PST-78.</title>
        <authorList>
            <consortium name="The Broad Institute Genome Sequencing Platform"/>
            <person name="Cuomo C."/>
            <person name="Hulbert S."/>
            <person name="Chen X."/>
            <person name="Walker B."/>
            <person name="Young S.K."/>
            <person name="Zeng Q."/>
            <person name="Gargeya S."/>
            <person name="Fitzgerald M."/>
            <person name="Haas B."/>
            <person name="Abouelleil A."/>
            <person name="Alvarado L."/>
            <person name="Arachchi H.M."/>
            <person name="Berlin A.M."/>
            <person name="Chapman S.B."/>
            <person name="Goldberg J."/>
            <person name="Griggs A."/>
            <person name="Gujja S."/>
            <person name="Hansen M."/>
            <person name="Howarth C."/>
            <person name="Imamovic A."/>
            <person name="Larimer J."/>
            <person name="McCowan C."/>
            <person name="Montmayeur A."/>
            <person name="Murphy C."/>
            <person name="Neiman D."/>
            <person name="Pearson M."/>
            <person name="Priest M."/>
            <person name="Roberts A."/>
            <person name="Saif S."/>
            <person name="Shea T."/>
            <person name="Sisk P."/>
            <person name="Sykes S."/>
            <person name="Wortman J."/>
            <person name="Nusbaum C."/>
            <person name="Birren B."/>
        </authorList>
    </citation>
    <scope>NUCLEOTIDE SEQUENCE [LARGE SCALE GENOMIC DNA]</scope>
    <source>
        <strain evidence="3">race PST-78</strain>
    </source>
</reference>
<sequence>MAVLIAGHGNLQQHLWDLLLPPVQLHVCFKSSDLRPCTVELYERLWCSKIVMASVSVPANGPTNPPRVAPETQPGLTNQKQHNCVRIRSELPLNIEPPYLPHLLFSERSPSQHLFDMQFIKKDHLCTLAIGCVQMVNIDAWFCTHFSHENGEATSKLVEVHKAYADQSPKEKAKLVKRVKTAVDLNVSVNARNATAGPSATASSSKDKTKAPAQTNERP</sequence>
<proteinExistence type="predicted"/>